<dbReference type="AlphaFoldDB" id="E1YA29"/>
<dbReference type="GO" id="GO:0051536">
    <property type="term" value="F:iron-sulfur cluster binding"/>
    <property type="evidence" value="ECO:0007669"/>
    <property type="project" value="UniProtKB-KW"/>
</dbReference>
<keyword evidence="4" id="KW-0411">Iron-sulfur</keyword>
<keyword evidence="3" id="KW-0408">Iron</keyword>
<sequence>MLCGRRYNFMITMGIDVGASSTKAVIMDGDKILAKYCHMADSEEEQDEDQVIKNALSGALAKAGISRGAIGKIVATGGGGKKVGFADEVVTEISSGAKGAIFEVPASRTVVDMGAEKAAVAKCDTEGNVVDFATNERCAAGAGAFIEAMSRALQTDLETFVKLYFESDKNIPLNAQCAVFAESEVVSLINTEGITTAGMMPFRLTGGNEEISLDLANEYLFGGGTCSFSRTILELQLRGDYGFIDCIAAATPLRRSHPFGGSGQSLSQYPYSASS</sequence>
<organism evidence="6">
    <name type="scientific">uncultured Desulfobacterium sp</name>
    <dbReference type="NCBI Taxonomy" id="201089"/>
    <lineage>
        <taxon>Bacteria</taxon>
        <taxon>Pseudomonadati</taxon>
        <taxon>Thermodesulfobacteriota</taxon>
        <taxon>Desulfobacteria</taxon>
        <taxon>Desulfobacterales</taxon>
        <taxon>Desulfobacteriaceae</taxon>
        <taxon>Desulfobacterium</taxon>
        <taxon>environmental samples</taxon>
    </lineage>
</organism>
<dbReference type="InterPro" id="IPR008275">
    <property type="entry name" value="CoA_E_activase_dom"/>
</dbReference>
<dbReference type="GO" id="GO:0046872">
    <property type="term" value="F:metal ion binding"/>
    <property type="evidence" value="ECO:0007669"/>
    <property type="project" value="UniProtKB-KW"/>
</dbReference>
<dbReference type="Gene3D" id="3.30.420.40">
    <property type="match status" value="1"/>
</dbReference>
<dbReference type="Pfam" id="PF01869">
    <property type="entry name" value="BcrAD_BadFG"/>
    <property type="match status" value="1"/>
</dbReference>
<dbReference type="Gene3D" id="3.40.50.11890">
    <property type="match status" value="1"/>
</dbReference>
<protein>
    <recommendedName>
        <fullName evidence="5">ATPase BadF/BadG/BcrA/BcrD type domain-containing protein</fullName>
    </recommendedName>
</protein>
<name>E1YA29_9BACT</name>
<keyword evidence="2" id="KW-0479">Metal-binding</keyword>
<dbReference type="NCBIfam" id="TIGR00241">
    <property type="entry name" value="CoA_E_activ"/>
    <property type="match status" value="1"/>
</dbReference>
<evidence type="ECO:0000256" key="3">
    <source>
        <dbReference type="ARBA" id="ARBA00023004"/>
    </source>
</evidence>
<dbReference type="InterPro" id="IPR043129">
    <property type="entry name" value="ATPase_NBD"/>
</dbReference>
<evidence type="ECO:0000313" key="6">
    <source>
        <dbReference type="EMBL" id="CBX27423.1"/>
    </source>
</evidence>
<dbReference type="SUPFAM" id="SSF53067">
    <property type="entry name" value="Actin-like ATPase domain"/>
    <property type="match status" value="1"/>
</dbReference>
<proteinExistence type="predicted"/>
<evidence type="ECO:0000259" key="5">
    <source>
        <dbReference type="Pfam" id="PF01869"/>
    </source>
</evidence>
<feature type="domain" description="ATPase BadF/BadG/BcrA/BcrD type" evidence="5">
    <location>
        <begin position="14"/>
        <end position="188"/>
    </location>
</feature>
<gene>
    <name evidence="6" type="ORF">N47_H22450</name>
</gene>
<evidence type="ECO:0000256" key="2">
    <source>
        <dbReference type="ARBA" id="ARBA00022723"/>
    </source>
</evidence>
<evidence type="ECO:0000256" key="4">
    <source>
        <dbReference type="ARBA" id="ARBA00023014"/>
    </source>
</evidence>
<evidence type="ECO:0000256" key="1">
    <source>
        <dbReference type="ARBA" id="ARBA00001966"/>
    </source>
</evidence>
<reference evidence="6" key="1">
    <citation type="journal article" date="2011" name="Environ. Microbiol.">
        <title>Genomic insights into the metabolic potential of the polycyclic aromatic hydrocarbon degrading sulfate-reducing Deltaproteobacterium N47.</title>
        <authorList>
            <person name="Bergmann F."/>
            <person name="Selesi D."/>
            <person name="Weinmaier T."/>
            <person name="Tischler P."/>
            <person name="Rattei T."/>
            <person name="Meckenstock R.U."/>
        </authorList>
    </citation>
    <scope>NUCLEOTIDE SEQUENCE</scope>
</reference>
<accession>E1YA29</accession>
<dbReference type="PANTHER" id="PTHR32329:SF2">
    <property type="entry name" value="BIFUNCTIONAL PROTEIN [INCLUDES 2-HYDROXYACYL-COA DEHYDRATASE (N-TER) AND ITS ACTIVATOR DOMAIN (C_TERM)"/>
    <property type="match status" value="1"/>
</dbReference>
<dbReference type="PANTHER" id="PTHR32329">
    <property type="entry name" value="BIFUNCTIONAL PROTEIN [INCLUDES 2-HYDROXYACYL-COA DEHYDRATASE (N-TER) AND ITS ACTIVATOR DOMAIN (C_TERM)-RELATED"/>
    <property type="match status" value="1"/>
</dbReference>
<comment type="cofactor">
    <cofactor evidence="1">
        <name>[4Fe-4S] cluster</name>
        <dbReference type="ChEBI" id="CHEBI:49883"/>
    </cofactor>
</comment>
<dbReference type="EMBL" id="FR695866">
    <property type="protein sequence ID" value="CBX27423.1"/>
    <property type="molecule type" value="Genomic_DNA"/>
</dbReference>
<dbReference type="InterPro" id="IPR002731">
    <property type="entry name" value="ATPase_BadF"/>
</dbReference>
<dbReference type="InterPro" id="IPR051805">
    <property type="entry name" value="Dehydratase_Activator_Redct"/>
</dbReference>